<feature type="domain" description="DUF547" evidence="2">
    <location>
        <begin position="74"/>
        <end position="186"/>
    </location>
</feature>
<organism evidence="3 4">
    <name type="scientific">Salinibacter ruber</name>
    <dbReference type="NCBI Taxonomy" id="146919"/>
    <lineage>
        <taxon>Bacteria</taxon>
        <taxon>Pseudomonadati</taxon>
        <taxon>Rhodothermota</taxon>
        <taxon>Rhodothermia</taxon>
        <taxon>Rhodothermales</taxon>
        <taxon>Salinibacteraceae</taxon>
        <taxon>Salinibacter</taxon>
    </lineage>
</organism>
<keyword evidence="1" id="KW-0732">Signal</keyword>
<feature type="signal peptide" evidence="1">
    <location>
        <begin position="1"/>
        <end position="16"/>
    </location>
</feature>
<dbReference type="Proteomes" id="UP001155027">
    <property type="component" value="Unassembled WGS sequence"/>
</dbReference>
<accession>A0A9X2PW34</accession>
<dbReference type="PANTHER" id="PTHR46361">
    <property type="entry name" value="ELECTRON CARRIER/ PROTEIN DISULFIDE OXIDOREDUCTASE"/>
    <property type="match status" value="1"/>
</dbReference>
<evidence type="ECO:0000256" key="1">
    <source>
        <dbReference type="SAM" id="SignalP"/>
    </source>
</evidence>
<gene>
    <name evidence="3" type="ORF">GGP71_000378</name>
</gene>
<dbReference type="AlphaFoldDB" id="A0A9X2PW34"/>
<feature type="chain" id="PRO_5040893905" description="DUF547 domain-containing protein" evidence="1">
    <location>
        <begin position="17"/>
        <end position="271"/>
    </location>
</feature>
<name>A0A9X2PW34_9BACT</name>
<evidence type="ECO:0000313" key="3">
    <source>
        <dbReference type="EMBL" id="MCS3676482.1"/>
    </source>
</evidence>
<evidence type="ECO:0000313" key="4">
    <source>
        <dbReference type="Proteomes" id="UP001155027"/>
    </source>
</evidence>
<dbReference type="InterPro" id="IPR006869">
    <property type="entry name" value="DUF547"/>
</dbReference>
<protein>
    <recommendedName>
        <fullName evidence="2">DUF547 domain-containing protein</fullName>
    </recommendedName>
</protein>
<dbReference type="PANTHER" id="PTHR46361:SF3">
    <property type="entry name" value="ELECTRON CARRIER_ PROTEIN DISULFIDE OXIDOREDUCTASE"/>
    <property type="match status" value="1"/>
</dbReference>
<reference evidence="3" key="1">
    <citation type="submission" date="2022-08" db="EMBL/GenBank/DDBJ databases">
        <title>Genomic Encyclopedia of Type Strains, Phase V (KMG-V): Genome sequencing to study the core and pangenomes of soil and plant-associated prokaryotes.</title>
        <authorList>
            <person name="Whitman W."/>
        </authorList>
    </citation>
    <scope>NUCLEOTIDE SEQUENCE</scope>
    <source>
        <strain evidence="3">0</strain>
    </source>
</reference>
<proteinExistence type="predicted"/>
<evidence type="ECO:0000259" key="2">
    <source>
        <dbReference type="Pfam" id="PF04784"/>
    </source>
</evidence>
<dbReference type="Pfam" id="PF04784">
    <property type="entry name" value="DUF547"/>
    <property type="match status" value="1"/>
</dbReference>
<sequence length="271" mass="29534">MLAVLLCVGSSAPLAAAPTGAAPPGSDSTRHAALDRLLERFVDSQGDVDYAALQAQADTVLAPYLQTLAEARPSALDREARLAFWINAYNAYTLKLIVDHYPVASIRYIDGPPDGGTPFERPVGPVADTVRTLDEIEHEIIRVRFDEPRIHFALVCAAKSCPRLRREAYTGPQLDAQLDAQARRFLHASSKNRIPDGNGTIALSRILKWYGTDFGPTPTAVQRALAPYFDGAVRDSLAEGAYDVRYRPYDWTLNAPSLDRGDGDPDIAADS</sequence>
<comment type="caution">
    <text evidence="3">The sequence shown here is derived from an EMBL/GenBank/DDBJ whole genome shotgun (WGS) entry which is preliminary data.</text>
</comment>
<dbReference type="RefSeq" id="WP_259079298.1">
    <property type="nucleotide sequence ID" value="NZ_JANUAU010000001.1"/>
</dbReference>
<dbReference type="EMBL" id="JANUAU010000001">
    <property type="protein sequence ID" value="MCS3676482.1"/>
    <property type="molecule type" value="Genomic_DNA"/>
</dbReference>